<evidence type="ECO:0000259" key="1">
    <source>
        <dbReference type="Pfam" id="PF05018"/>
    </source>
</evidence>
<protein>
    <submittedName>
        <fullName evidence="2">GA14331, related</fullName>
    </submittedName>
</protein>
<dbReference type="EMBL" id="HG671043">
    <property type="protein sequence ID" value="CDI79535.1"/>
    <property type="molecule type" value="Genomic_DNA"/>
</dbReference>
<dbReference type="Proteomes" id="UP000018050">
    <property type="component" value="Unassembled WGS sequence"/>
</dbReference>
<proteinExistence type="predicted"/>
<reference evidence="2" key="2">
    <citation type="submission" date="2013-10" db="EMBL/GenBank/DDBJ databases">
        <authorList>
            <person name="Aslett M."/>
        </authorList>
    </citation>
    <scope>NUCLEOTIDE SEQUENCE [LARGE SCALE GENOMIC DNA]</scope>
    <source>
        <strain evidence="2">Houghton</strain>
    </source>
</reference>
<evidence type="ECO:0000313" key="3">
    <source>
        <dbReference type="Proteomes" id="UP000018050"/>
    </source>
</evidence>
<reference evidence="2" key="1">
    <citation type="submission" date="2013-10" db="EMBL/GenBank/DDBJ databases">
        <title>Genomic analysis of the causative agents of coccidiosis in chickens.</title>
        <authorList>
            <person name="Reid A.J."/>
            <person name="Blake D."/>
            <person name="Billington K."/>
            <person name="Browne H."/>
            <person name="Dunn M."/>
            <person name="Hung S."/>
            <person name="Kawahara F."/>
            <person name="Miranda-Saavedra D."/>
            <person name="Mourier T."/>
            <person name="Nagra H."/>
            <person name="Otto T.D."/>
            <person name="Rawlings N."/>
            <person name="Sanchez A."/>
            <person name="Sanders M."/>
            <person name="Subramaniam C."/>
            <person name="Tay Y."/>
            <person name="Dear P."/>
            <person name="Doerig C."/>
            <person name="Gruber A."/>
            <person name="Parkinson J."/>
            <person name="Shirley M."/>
            <person name="Wan K.L."/>
            <person name="Berriman M."/>
            <person name="Tomley F."/>
            <person name="Pain A."/>
        </authorList>
    </citation>
    <scope>NUCLEOTIDE SEQUENCE [LARGE SCALE GENOMIC DNA]</scope>
    <source>
        <strain evidence="2">Houghton</strain>
    </source>
</reference>
<dbReference type="InterPro" id="IPR007714">
    <property type="entry name" value="CFA20_dom"/>
</dbReference>
<dbReference type="OMA" id="FEVHHEL"/>
<gene>
    <name evidence="2" type="ORF">EAH_00001830</name>
</gene>
<dbReference type="AlphaFoldDB" id="U6GHB0"/>
<evidence type="ECO:0000313" key="2">
    <source>
        <dbReference type="EMBL" id="CDI79535.1"/>
    </source>
</evidence>
<dbReference type="PANTHER" id="PTHR12458">
    <property type="entry name" value="ORF PROTEIN"/>
    <property type="match status" value="1"/>
</dbReference>
<feature type="domain" description="CFA20" evidence="1">
    <location>
        <begin position="4"/>
        <end position="110"/>
    </location>
</feature>
<organism evidence="2 3">
    <name type="scientific">Eimeria acervulina</name>
    <name type="common">Coccidian parasite</name>
    <dbReference type="NCBI Taxonomy" id="5801"/>
    <lineage>
        <taxon>Eukaryota</taxon>
        <taxon>Sar</taxon>
        <taxon>Alveolata</taxon>
        <taxon>Apicomplexa</taxon>
        <taxon>Conoidasida</taxon>
        <taxon>Coccidia</taxon>
        <taxon>Eucoccidiorida</taxon>
        <taxon>Eimeriorina</taxon>
        <taxon>Eimeriidae</taxon>
        <taxon>Eimeria</taxon>
    </lineage>
</organism>
<dbReference type="Pfam" id="PF05018">
    <property type="entry name" value="CFA20_dom"/>
    <property type="match status" value="1"/>
</dbReference>
<sequence>MLPAFQSGYISILNSVGSHPLQLWAQREGPGGWVLKKGDKELGTPAIELRGLVPSCHVCCPPDPQKELSISLPVLVLIVKNINKLFSFEVQILDNKKTKRRFRVSNFQAVAGSALEDIP</sequence>
<dbReference type="VEuPathDB" id="ToxoDB:EAH_00001830"/>
<name>U6GHB0_EIMAC</name>
<accession>U6GHB0</accession>
<dbReference type="RefSeq" id="XP_013250365.1">
    <property type="nucleotide sequence ID" value="XM_013394911.1"/>
</dbReference>
<dbReference type="GeneID" id="25268253"/>
<keyword evidence="3" id="KW-1185">Reference proteome</keyword>
<dbReference type="InterPro" id="IPR040441">
    <property type="entry name" value="CFA20/CFAP20DC"/>
</dbReference>
<dbReference type="OrthoDB" id="7486196at2759"/>